<dbReference type="GO" id="GO:0101006">
    <property type="term" value="F:protein histidine phosphatase activity"/>
    <property type="evidence" value="ECO:0007669"/>
    <property type="project" value="TreeGrafter"/>
</dbReference>
<dbReference type="InterPro" id="IPR038596">
    <property type="entry name" value="Janus_sf"/>
</dbReference>
<comment type="function">
    <text evidence="1">JanA and janB regulate somatic sex differentiation.</text>
</comment>
<dbReference type="Gene3D" id="3.50.20.20">
    <property type="entry name" value="Janus/Ocnus"/>
    <property type="match status" value="1"/>
</dbReference>
<dbReference type="FunFam" id="3.50.20.20:FF:000002">
    <property type="entry name" value="Sex-regulated protein janus-B"/>
    <property type="match status" value="1"/>
</dbReference>
<dbReference type="GO" id="GO:0030154">
    <property type="term" value="P:cell differentiation"/>
    <property type="evidence" value="ECO:0007669"/>
    <property type="project" value="UniProtKB-KW"/>
</dbReference>
<keyword evidence="8" id="KW-1185">Reference proteome</keyword>
<evidence type="ECO:0000256" key="4">
    <source>
        <dbReference type="ARBA" id="ARBA00022928"/>
    </source>
</evidence>
<dbReference type="PANTHER" id="PTHR12258:SF5">
    <property type="entry name" value="BCDNA.GH02250-RELATED"/>
    <property type="match status" value="1"/>
</dbReference>
<name>A0A914E2L7_9BILA</name>
<evidence type="ECO:0000313" key="8">
    <source>
        <dbReference type="Proteomes" id="UP000887540"/>
    </source>
</evidence>
<dbReference type="Pfam" id="PF05005">
    <property type="entry name" value="Ocnus"/>
    <property type="match status" value="1"/>
</dbReference>
<proteinExistence type="inferred from homology"/>
<dbReference type="GO" id="GO:0005829">
    <property type="term" value="C:cytosol"/>
    <property type="evidence" value="ECO:0007669"/>
    <property type="project" value="TreeGrafter"/>
</dbReference>
<accession>A0A914E2L7</accession>
<evidence type="ECO:0000256" key="6">
    <source>
        <dbReference type="PIRSR" id="PIRSR607702-1"/>
    </source>
</evidence>
<evidence type="ECO:0000313" key="9">
    <source>
        <dbReference type="WBParaSite" id="ACRNAN_scaffold5257.g30858.t1"/>
    </source>
</evidence>
<dbReference type="AlphaFoldDB" id="A0A914E2L7"/>
<dbReference type="GO" id="GO:0007548">
    <property type="term" value="P:sex differentiation"/>
    <property type="evidence" value="ECO:0007669"/>
    <property type="project" value="UniProtKB-KW"/>
</dbReference>
<organism evidence="8 9">
    <name type="scientific">Acrobeloides nanus</name>
    <dbReference type="NCBI Taxonomy" id="290746"/>
    <lineage>
        <taxon>Eukaryota</taxon>
        <taxon>Metazoa</taxon>
        <taxon>Ecdysozoa</taxon>
        <taxon>Nematoda</taxon>
        <taxon>Chromadorea</taxon>
        <taxon>Rhabditida</taxon>
        <taxon>Tylenchina</taxon>
        <taxon>Cephalobomorpha</taxon>
        <taxon>Cephaloboidea</taxon>
        <taxon>Cephalobidae</taxon>
        <taxon>Acrobeloides</taxon>
    </lineage>
</organism>
<feature type="active site" description="Proton acceptor" evidence="6">
    <location>
        <position position="46"/>
    </location>
</feature>
<evidence type="ECO:0000256" key="1">
    <source>
        <dbReference type="ARBA" id="ARBA00002508"/>
    </source>
</evidence>
<sequence length="117" mass="12803">MANLSSVADVVIDPSGTFKYILIQATDPASKNSKLIVRGFASCGYHADILDQVKSVESRDVKFKCLGGGRIKHEPASKSLFVYGYSQGFGQADHQKSVDILKTKYPDYSISFSNEGY</sequence>
<evidence type="ECO:0000256" key="7">
    <source>
        <dbReference type="PIRSR" id="PIRSR607702-2"/>
    </source>
</evidence>
<dbReference type="PANTHER" id="PTHR12258">
    <property type="entry name" value="JANUS-A/JANUS-B"/>
    <property type="match status" value="1"/>
</dbReference>
<protein>
    <recommendedName>
        <fullName evidence="5">Sex-regulated protein janus-B</fullName>
    </recommendedName>
</protein>
<feature type="binding site" evidence="7">
    <location>
        <position position="19"/>
    </location>
    <ligand>
        <name>substrate</name>
    </ligand>
</feature>
<evidence type="ECO:0000256" key="3">
    <source>
        <dbReference type="ARBA" id="ARBA00022782"/>
    </source>
</evidence>
<dbReference type="InterPro" id="IPR007702">
    <property type="entry name" value="Janus"/>
</dbReference>
<reference evidence="9" key="1">
    <citation type="submission" date="2022-11" db="UniProtKB">
        <authorList>
            <consortium name="WormBaseParasite"/>
        </authorList>
    </citation>
    <scope>IDENTIFICATION</scope>
</reference>
<dbReference type="SUPFAM" id="SSF143724">
    <property type="entry name" value="PHP14-like"/>
    <property type="match status" value="1"/>
</dbReference>
<comment type="similarity">
    <text evidence="2">Belongs to the janus family.</text>
</comment>
<dbReference type="WBParaSite" id="ACRNAN_scaffold5257.g30858.t1">
    <property type="protein sequence ID" value="ACRNAN_scaffold5257.g30858.t1"/>
    <property type="gene ID" value="ACRNAN_scaffold5257.g30858"/>
</dbReference>
<evidence type="ECO:0000256" key="5">
    <source>
        <dbReference type="ARBA" id="ARBA00068496"/>
    </source>
</evidence>
<keyword evidence="4" id="KW-0726">Sexual differentiation</keyword>
<evidence type="ECO:0000256" key="2">
    <source>
        <dbReference type="ARBA" id="ARBA00010971"/>
    </source>
</evidence>
<keyword evidence="3" id="KW-0221">Differentiation</keyword>
<dbReference type="Proteomes" id="UP000887540">
    <property type="component" value="Unplaced"/>
</dbReference>